<keyword evidence="2" id="KW-0614">Plasmid</keyword>
<dbReference type="GO" id="GO:0007165">
    <property type="term" value="P:signal transduction"/>
    <property type="evidence" value="ECO:0007669"/>
    <property type="project" value="InterPro"/>
</dbReference>
<dbReference type="RefSeq" id="WP_350262650.1">
    <property type="nucleotide sequence ID" value="NZ_CP158294.1"/>
</dbReference>
<keyword evidence="2" id="KW-0675">Receptor</keyword>
<reference evidence="2" key="1">
    <citation type="submission" date="2024-06" db="EMBL/GenBank/DDBJ databases">
        <title>Multiomics insights into the TNT degradation mechanism by Pantoea sp. BJ2 isolated from an ammunition destruction site.</title>
        <authorList>
            <person name="Luo J."/>
        </authorList>
    </citation>
    <scope>NUCLEOTIDE SEQUENCE</scope>
    <source>
        <strain evidence="2">BJ2</strain>
        <plasmid evidence="2">plasmindB</plasmid>
    </source>
</reference>
<gene>
    <name evidence="2" type="ORF">AAF463_23430</name>
</gene>
<dbReference type="InterPro" id="IPR035897">
    <property type="entry name" value="Toll_tir_struct_dom_sf"/>
</dbReference>
<dbReference type="SUPFAM" id="SSF52200">
    <property type="entry name" value="Toll/Interleukin receptor TIR domain"/>
    <property type="match status" value="1"/>
</dbReference>
<organism evidence="2">
    <name type="scientific">Pantoea sp. BJ2</name>
    <dbReference type="NCBI Taxonomy" id="3141322"/>
    <lineage>
        <taxon>Bacteria</taxon>
        <taxon>Pseudomonadati</taxon>
        <taxon>Pseudomonadota</taxon>
        <taxon>Gammaproteobacteria</taxon>
        <taxon>Enterobacterales</taxon>
        <taxon>Erwiniaceae</taxon>
        <taxon>Pantoea</taxon>
    </lineage>
</organism>
<geneLocation type="plasmid" evidence="2">
    <name>plasmindB</name>
</geneLocation>
<dbReference type="InterPro" id="IPR000157">
    <property type="entry name" value="TIR_dom"/>
</dbReference>
<feature type="domain" description="TIR" evidence="1">
    <location>
        <begin position="43"/>
        <end position="153"/>
    </location>
</feature>
<dbReference type="Gene3D" id="3.40.50.10140">
    <property type="entry name" value="Toll/interleukin-1 receptor homology (TIR) domain"/>
    <property type="match status" value="1"/>
</dbReference>
<dbReference type="Pfam" id="PF13676">
    <property type="entry name" value="TIR_2"/>
    <property type="match status" value="1"/>
</dbReference>
<accession>A0AAU7U418</accession>
<name>A0AAU7U418_9GAMM</name>
<dbReference type="EMBL" id="CP158294">
    <property type="protein sequence ID" value="XBV47604.1"/>
    <property type="molecule type" value="Genomic_DNA"/>
</dbReference>
<proteinExistence type="predicted"/>
<protein>
    <submittedName>
        <fullName evidence="2">Toll/interleukin-1 receptor domain-containing protein</fullName>
    </submittedName>
</protein>
<sequence>MPQYFTKSIMRQLSSKRVNNYKSSEQVLHDSLRSVSDTEKFDVFLSHSSQDADLILGVKLFLESKGLKPYVDWVDDAQLNRHEVTRASAELLRKRMRQSHSLIYVVTDSSSQSRWMPWELGYFDGFRPKQVSVMPLLDYSQQSFQGQEYISLYPLISKSFDNSGYERIYVQEYPTAWTLLENFCSKSPSWRPY</sequence>
<evidence type="ECO:0000313" key="2">
    <source>
        <dbReference type="EMBL" id="XBV47604.1"/>
    </source>
</evidence>
<evidence type="ECO:0000259" key="1">
    <source>
        <dbReference type="Pfam" id="PF13676"/>
    </source>
</evidence>
<dbReference type="AlphaFoldDB" id="A0AAU7U418"/>